<proteinExistence type="predicted"/>
<keyword evidence="3" id="KW-1185">Reference proteome</keyword>
<accession>A0A9P9YI92</accession>
<evidence type="ECO:0000313" key="3">
    <source>
        <dbReference type="Proteomes" id="UP001059596"/>
    </source>
</evidence>
<reference evidence="2" key="1">
    <citation type="journal article" date="2023" name="Genome Biol. Evol.">
        <title>Long-read-based Genome Assembly of Drosophila gunungcola Reveals Fewer Chemosensory Genes in Flower-breeding Species.</title>
        <authorList>
            <person name="Negi A."/>
            <person name="Liao B.Y."/>
            <person name="Yeh S.D."/>
        </authorList>
    </citation>
    <scope>NUCLEOTIDE SEQUENCE</scope>
    <source>
        <strain evidence="2">Sukarami</strain>
    </source>
</reference>
<feature type="signal peptide" evidence="1">
    <location>
        <begin position="1"/>
        <end position="40"/>
    </location>
</feature>
<sequence length="79" mass="8594">MQASTGDMSKWPTTLPGFHTFRRLLVVLLDAHLPLGVCLARGGGAAVRVSGAGPRFTTARVQSRLNHHVHVRVQRELLA</sequence>
<comment type="caution">
    <text evidence="2">The sequence shown here is derived from an EMBL/GenBank/DDBJ whole genome shotgun (WGS) entry which is preliminary data.</text>
</comment>
<keyword evidence="1" id="KW-0732">Signal</keyword>
<evidence type="ECO:0000313" key="2">
    <source>
        <dbReference type="EMBL" id="KAI8037079.1"/>
    </source>
</evidence>
<gene>
    <name evidence="2" type="ORF">M5D96_010398</name>
</gene>
<protein>
    <recommendedName>
        <fullName evidence="4">Secreted protein</fullName>
    </recommendedName>
</protein>
<name>A0A9P9YI92_9MUSC</name>
<dbReference type="Proteomes" id="UP001059596">
    <property type="component" value="Unassembled WGS sequence"/>
</dbReference>
<evidence type="ECO:0008006" key="4">
    <source>
        <dbReference type="Google" id="ProtNLM"/>
    </source>
</evidence>
<evidence type="ECO:0000256" key="1">
    <source>
        <dbReference type="SAM" id="SignalP"/>
    </source>
</evidence>
<organism evidence="2 3">
    <name type="scientific">Drosophila gunungcola</name>
    <name type="common">fruit fly</name>
    <dbReference type="NCBI Taxonomy" id="103775"/>
    <lineage>
        <taxon>Eukaryota</taxon>
        <taxon>Metazoa</taxon>
        <taxon>Ecdysozoa</taxon>
        <taxon>Arthropoda</taxon>
        <taxon>Hexapoda</taxon>
        <taxon>Insecta</taxon>
        <taxon>Pterygota</taxon>
        <taxon>Neoptera</taxon>
        <taxon>Endopterygota</taxon>
        <taxon>Diptera</taxon>
        <taxon>Brachycera</taxon>
        <taxon>Muscomorpha</taxon>
        <taxon>Ephydroidea</taxon>
        <taxon>Drosophilidae</taxon>
        <taxon>Drosophila</taxon>
        <taxon>Sophophora</taxon>
    </lineage>
</organism>
<dbReference type="AlphaFoldDB" id="A0A9P9YI92"/>
<feature type="chain" id="PRO_5040362464" description="Secreted protein" evidence="1">
    <location>
        <begin position="41"/>
        <end position="79"/>
    </location>
</feature>
<dbReference type="EMBL" id="JAMKOV010000014">
    <property type="protein sequence ID" value="KAI8037079.1"/>
    <property type="molecule type" value="Genomic_DNA"/>
</dbReference>